<evidence type="ECO:0000256" key="5">
    <source>
        <dbReference type="ARBA" id="ARBA00022692"/>
    </source>
</evidence>
<keyword evidence="9 12" id="KW-0496">Mitochondrion</keyword>
<dbReference type="GO" id="GO:0006465">
    <property type="term" value="P:signal peptide processing"/>
    <property type="evidence" value="ECO:0007669"/>
    <property type="project" value="InterPro"/>
</dbReference>
<comment type="subcellular location">
    <subcellularLocation>
        <location evidence="1">Mitochondrion inner membrane</location>
        <topology evidence="1">Single-pass membrane protein</topology>
    </subcellularLocation>
</comment>
<evidence type="ECO:0000256" key="12">
    <source>
        <dbReference type="RuleBase" id="RU362041"/>
    </source>
</evidence>
<evidence type="ECO:0000256" key="1">
    <source>
        <dbReference type="ARBA" id="ARBA00004434"/>
    </source>
</evidence>
<dbReference type="InterPro" id="IPR000223">
    <property type="entry name" value="Pept_S26A_signal_pept_1"/>
</dbReference>
<keyword evidence="4 12" id="KW-0645">Protease</keyword>
<sequence>MVYLRRILHATGIVCTCTAFFDLIGCPMSISGTSMMPTLVPGDLIWVSKISKNPSIGDIVVFTSPSDPTRNHIKRVVALSGDTAKSKQGGRVLVPNNHVWALSDNLKCPTVLDSRAYGPVNNGLIVGKAKCLIWPLSRWSTLKNREENEKTQFL</sequence>
<gene>
    <name evidence="14" type="ORF">Mgra_00002400</name>
</gene>
<dbReference type="InterPro" id="IPR019756">
    <property type="entry name" value="Pept_S26A_signal_pept_1_Ser-AS"/>
</dbReference>
<feature type="domain" description="Peptidase S26" evidence="13">
    <location>
        <begin position="5"/>
        <end position="88"/>
    </location>
</feature>
<evidence type="ECO:0000256" key="6">
    <source>
        <dbReference type="ARBA" id="ARBA00022792"/>
    </source>
</evidence>
<evidence type="ECO:0000256" key="9">
    <source>
        <dbReference type="ARBA" id="ARBA00023128"/>
    </source>
</evidence>
<proteinExistence type="inferred from homology"/>
<dbReference type="GO" id="GO:0006627">
    <property type="term" value="P:protein processing involved in protein targeting to mitochondrion"/>
    <property type="evidence" value="ECO:0007669"/>
    <property type="project" value="InterPro"/>
</dbReference>
<dbReference type="Pfam" id="PF10502">
    <property type="entry name" value="Peptidase_S26"/>
    <property type="match status" value="1"/>
</dbReference>
<evidence type="ECO:0000256" key="10">
    <source>
        <dbReference type="ARBA" id="ARBA00023136"/>
    </source>
</evidence>
<keyword evidence="7 12" id="KW-0378">Hydrolase</keyword>
<evidence type="ECO:0000313" key="14">
    <source>
        <dbReference type="EMBL" id="KAF7638173.1"/>
    </source>
</evidence>
<comment type="similarity">
    <text evidence="2">Belongs to the peptidase S26 family. IMP2 subfamily.</text>
</comment>
<evidence type="ECO:0000259" key="13">
    <source>
        <dbReference type="Pfam" id="PF10502"/>
    </source>
</evidence>
<dbReference type="Gene3D" id="2.10.109.10">
    <property type="entry name" value="Umud Fragment, subunit A"/>
    <property type="match status" value="1"/>
</dbReference>
<dbReference type="PROSITE" id="PS00501">
    <property type="entry name" value="SPASE_I_1"/>
    <property type="match status" value="1"/>
</dbReference>
<dbReference type="NCBIfam" id="TIGR02227">
    <property type="entry name" value="sigpep_I_bact"/>
    <property type="match status" value="1"/>
</dbReference>
<dbReference type="CDD" id="cd06530">
    <property type="entry name" value="S26_SPase_I"/>
    <property type="match status" value="1"/>
</dbReference>
<dbReference type="InterPro" id="IPR036286">
    <property type="entry name" value="LexA/Signal_pep-like_sf"/>
</dbReference>
<evidence type="ECO:0000256" key="7">
    <source>
        <dbReference type="ARBA" id="ARBA00022801"/>
    </source>
</evidence>
<dbReference type="InterPro" id="IPR019533">
    <property type="entry name" value="Peptidase_S26"/>
</dbReference>
<dbReference type="Proteomes" id="UP000605970">
    <property type="component" value="Unassembled WGS sequence"/>
</dbReference>
<organism evidence="14 15">
    <name type="scientific">Meloidogyne graminicola</name>
    <dbReference type="NCBI Taxonomy" id="189291"/>
    <lineage>
        <taxon>Eukaryota</taxon>
        <taxon>Metazoa</taxon>
        <taxon>Ecdysozoa</taxon>
        <taxon>Nematoda</taxon>
        <taxon>Chromadorea</taxon>
        <taxon>Rhabditida</taxon>
        <taxon>Tylenchina</taxon>
        <taxon>Tylenchomorpha</taxon>
        <taxon>Tylenchoidea</taxon>
        <taxon>Meloidogynidae</taxon>
        <taxon>Meloidogyninae</taxon>
        <taxon>Meloidogyne</taxon>
    </lineage>
</organism>
<keyword evidence="5" id="KW-0812">Transmembrane</keyword>
<feature type="active site" evidence="11">
    <location>
        <position position="74"/>
    </location>
</feature>
<evidence type="ECO:0000256" key="8">
    <source>
        <dbReference type="ARBA" id="ARBA00022989"/>
    </source>
</evidence>
<dbReference type="PRINTS" id="PR00727">
    <property type="entry name" value="LEADERPTASE"/>
</dbReference>
<dbReference type="EMBL" id="JABEBT010000014">
    <property type="protein sequence ID" value="KAF7638173.1"/>
    <property type="molecule type" value="Genomic_DNA"/>
</dbReference>
<evidence type="ECO:0000256" key="11">
    <source>
        <dbReference type="PIRSR" id="PIRSR600223-1"/>
    </source>
</evidence>
<dbReference type="GO" id="GO:0004252">
    <property type="term" value="F:serine-type endopeptidase activity"/>
    <property type="evidence" value="ECO:0007669"/>
    <property type="project" value="InterPro"/>
</dbReference>
<dbReference type="EC" id="3.4.21.-" evidence="12"/>
<name>A0A8S9ZZ49_9BILA</name>
<dbReference type="AlphaFoldDB" id="A0A8S9ZZ49"/>
<feature type="active site" evidence="11">
    <location>
        <position position="34"/>
    </location>
</feature>
<dbReference type="OrthoDB" id="9996127at2759"/>
<accession>A0A8S9ZZ49</accession>
<reference evidence="14" key="1">
    <citation type="journal article" date="2020" name="Ecol. Evol.">
        <title>Genome structure and content of the rice root-knot nematode (Meloidogyne graminicola).</title>
        <authorList>
            <person name="Phan N.T."/>
            <person name="Danchin E.G.J."/>
            <person name="Klopp C."/>
            <person name="Perfus-Barbeoch L."/>
            <person name="Kozlowski D.K."/>
            <person name="Koutsovoulos G.D."/>
            <person name="Lopez-Roques C."/>
            <person name="Bouchez O."/>
            <person name="Zahm M."/>
            <person name="Besnard G."/>
            <person name="Bellafiore S."/>
        </authorList>
    </citation>
    <scope>NUCLEOTIDE SEQUENCE</scope>
    <source>
        <strain evidence="14">VN-18</strain>
    </source>
</reference>
<dbReference type="SUPFAM" id="SSF51306">
    <property type="entry name" value="LexA/Signal peptidase"/>
    <property type="match status" value="1"/>
</dbReference>
<keyword evidence="6 12" id="KW-0999">Mitochondrion inner membrane</keyword>
<dbReference type="InterPro" id="IPR037730">
    <property type="entry name" value="IMP2"/>
</dbReference>
<evidence type="ECO:0000256" key="2">
    <source>
        <dbReference type="ARBA" id="ARBA00007066"/>
    </source>
</evidence>
<dbReference type="PANTHER" id="PTHR46041">
    <property type="entry name" value="MITOCHONDRIAL INNER MEMBRANE PROTEASE SUBUNIT 2"/>
    <property type="match status" value="1"/>
</dbReference>
<keyword evidence="10" id="KW-0472">Membrane</keyword>
<dbReference type="PANTHER" id="PTHR46041:SF2">
    <property type="entry name" value="MITOCHONDRIAL INNER MEMBRANE PROTEASE SUBUNIT 2"/>
    <property type="match status" value="1"/>
</dbReference>
<evidence type="ECO:0000256" key="4">
    <source>
        <dbReference type="ARBA" id="ARBA00022670"/>
    </source>
</evidence>
<protein>
    <recommendedName>
        <fullName evidence="12">Mitochondrial inner membrane protease subunit</fullName>
        <ecNumber evidence="12">3.4.21.-</ecNumber>
    </recommendedName>
</protein>
<comment type="caution">
    <text evidence="14">The sequence shown here is derived from an EMBL/GenBank/DDBJ whole genome shotgun (WGS) entry which is preliminary data.</text>
</comment>
<keyword evidence="8" id="KW-1133">Transmembrane helix</keyword>
<comment type="subunit">
    <text evidence="3">Heterodimer of 2 subunits, IMMPL1 and IMMPL2.</text>
</comment>
<dbReference type="GO" id="GO:0042720">
    <property type="term" value="C:mitochondrial inner membrane peptidase complex"/>
    <property type="evidence" value="ECO:0007669"/>
    <property type="project" value="InterPro"/>
</dbReference>
<evidence type="ECO:0000256" key="3">
    <source>
        <dbReference type="ARBA" id="ARBA00011805"/>
    </source>
</evidence>
<keyword evidence="15" id="KW-1185">Reference proteome</keyword>
<evidence type="ECO:0000313" key="15">
    <source>
        <dbReference type="Proteomes" id="UP000605970"/>
    </source>
</evidence>